<dbReference type="PANTHER" id="PTHR20933">
    <property type="entry name" value="F-BOX ONLY PROTEIN 33"/>
    <property type="match status" value="1"/>
</dbReference>
<dbReference type="Gene3D" id="3.80.10.10">
    <property type="entry name" value="Ribonuclease Inhibitor"/>
    <property type="match status" value="2"/>
</dbReference>
<reference evidence="2" key="1">
    <citation type="submission" date="2018-07" db="EMBL/GenBank/DDBJ databases">
        <authorList>
            <person name="Quirk P.G."/>
            <person name="Krulwich T.A."/>
        </authorList>
    </citation>
    <scope>NUCLEOTIDE SEQUENCE</scope>
</reference>
<dbReference type="EMBL" id="UFQT01000601">
    <property type="protein sequence ID" value="SSX25601.1"/>
    <property type="molecule type" value="Genomic_DNA"/>
</dbReference>
<dbReference type="CDD" id="cd09917">
    <property type="entry name" value="F-box_SF"/>
    <property type="match status" value="2"/>
</dbReference>
<dbReference type="InterPro" id="IPR036047">
    <property type="entry name" value="F-box-like_dom_sf"/>
</dbReference>
<dbReference type="Gene3D" id="1.20.1280.50">
    <property type="match status" value="1"/>
</dbReference>
<organism evidence="2">
    <name type="scientific">Culicoides sonorensis</name>
    <name type="common">Biting midge</name>
    <dbReference type="NCBI Taxonomy" id="179676"/>
    <lineage>
        <taxon>Eukaryota</taxon>
        <taxon>Metazoa</taxon>
        <taxon>Ecdysozoa</taxon>
        <taxon>Arthropoda</taxon>
        <taxon>Hexapoda</taxon>
        <taxon>Insecta</taxon>
        <taxon>Pterygota</taxon>
        <taxon>Neoptera</taxon>
        <taxon>Endopterygota</taxon>
        <taxon>Diptera</taxon>
        <taxon>Nematocera</taxon>
        <taxon>Chironomoidea</taxon>
        <taxon>Ceratopogonidae</taxon>
        <taxon>Ceratopogoninae</taxon>
        <taxon>Culicoides</taxon>
        <taxon>Monoculicoides</taxon>
    </lineage>
</organism>
<dbReference type="SUPFAM" id="SSF52047">
    <property type="entry name" value="RNI-like"/>
    <property type="match status" value="2"/>
</dbReference>
<dbReference type="VEuPathDB" id="VectorBase:CSON012581"/>
<gene>
    <name evidence="2" type="primary">CSON012581</name>
</gene>
<dbReference type="InterPro" id="IPR001810">
    <property type="entry name" value="F-box_dom"/>
</dbReference>
<dbReference type="AlphaFoldDB" id="A0A336M8C3"/>
<dbReference type="PROSITE" id="PS50181">
    <property type="entry name" value="FBOX"/>
    <property type="match status" value="2"/>
</dbReference>
<dbReference type="SMART" id="SM00256">
    <property type="entry name" value="FBOX"/>
    <property type="match status" value="2"/>
</dbReference>
<feature type="domain" description="F-box" evidence="1">
    <location>
        <begin position="584"/>
        <end position="628"/>
    </location>
</feature>
<dbReference type="InterPro" id="IPR032675">
    <property type="entry name" value="LRR_dom_sf"/>
</dbReference>
<protein>
    <submittedName>
        <fullName evidence="2">CSON012581 protein</fullName>
    </submittedName>
</protein>
<evidence type="ECO:0000313" key="2">
    <source>
        <dbReference type="EMBL" id="SSX25601.1"/>
    </source>
</evidence>
<name>A0A336M8C3_CULSO</name>
<dbReference type="SUPFAM" id="SSF81383">
    <property type="entry name" value="F-box domain"/>
    <property type="match status" value="2"/>
</dbReference>
<sequence>MSRERFDDEPNKGFYKKIKMDELHILNLPNEITIYIFKHLPKKARISLTSVCSAWHDIVKTHFPGDICVYISGDMDFGASGPLFTTFVNRTDQDKERRTFENLVFTFKPSQENRPAQFLNFVELIGEEIKNLEIKLTTNDWDFYYENRPFDQITDMFFENLYMKLPYLQNLEVKRQWMVNVHVLRNLNSLRVNGTINDSKIETVSDSKITKKFTCESVASLIFQPPFLANQVQLCPDYMTTELYDLNSEIIGPHEIRTCDFTFKSNFDFCQEEKLNIQDITGLQHTKISTLSPIVRYTNLKELEITVDSVNIFGTSLFKHPGVVKLSLGGRCLSSQLSKFLTCFENVESFTVHQRNCMLVDYHFSEICQNWPNLKELILLGDHNFSLENVFHRGYNNFSMKYLEKFHFSINMFDLNNHNENEYTWPDFPKLKEVFLTADCLCRLPIGFYHSIAVKSPNVSDFQLNDTDQIFPNEYFIPMIRTWGRNLKVFVAYGEGDKFTNYQTGSNNLLYNELTENCKNLERLYITDSTNILLIQICRLFKSLPQLKIITLEVYSLRGPKSRIRKIVEDEPNTGIYKKIKMDELHILKLPNEITIHIFNHLTKTARILLTSVCSAWHDIVKTHFPRDICIYIRGDMNFGTSKPLFTTFLNQTDRDKKRRTFENLVFTFKPSQEDDPQQFLDFIELIGEEIKNLEIKLTKNDCNFYDEDPLREFNYDEFFKNLYKKMPNLQNLEVKREWMVNLRVLRNLNSLRVNGTFDDLQIKTVSDREITKKFTCESVTTRIYHSQFLASLIHLFPDYMTTELYDLNKKIIGANETSMCHFAFKSNFDFCQEEKLNIQDITGLKLTKISTIPPIVKFTNLKHPGVVKLTLGGRCLSNQLNKFFSCFENVESFTVISESCILEDLHFSEICQNWSQLKELFLHGNHNFSVEHLFQRGRSYFTMRNLETLNISLSRSDLINHNDEEYCWPDFPKLKDVFLEGTVLSKLPMSFYHSIPMKSPNVSEFELNTSNKKFPNEYFIPMIRTWGRNLKVFVAYGEGGFTNDQSGSNNLLYSELMENSKNLERLYITDNTNILIIQICRLFKFLPNLKIITLEMYVLRGPTNIREMTRNDYNGMEPYLHNIE</sequence>
<proteinExistence type="predicted"/>
<dbReference type="PANTHER" id="PTHR20933:SF4">
    <property type="entry name" value="F-BOX INVOLVED IN POLYQ PATHOGENESIS, ISOFORM A"/>
    <property type="match status" value="1"/>
</dbReference>
<accession>A0A336M8C3</accession>
<evidence type="ECO:0000259" key="1">
    <source>
        <dbReference type="PROSITE" id="PS50181"/>
    </source>
</evidence>
<dbReference type="Pfam" id="PF12937">
    <property type="entry name" value="F-box-like"/>
    <property type="match status" value="2"/>
</dbReference>
<dbReference type="GO" id="GO:0031398">
    <property type="term" value="P:positive regulation of protein ubiquitination"/>
    <property type="evidence" value="ECO:0007669"/>
    <property type="project" value="TreeGrafter"/>
</dbReference>
<feature type="domain" description="F-box" evidence="1">
    <location>
        <begin position="22"/>
        <end position="61"/>
    </location>
</feature>